<evidence type="ECO:0000256" key="2">
    <source>
        <dbReference type="ARBA" id="ARBA00006434"/>
    </source>
</evidence>
<keyword evidence="10 14" id="KW-0472">Membrane</keyword>
<feature type="transmembrane region" description="Helical" evidence="14">
    <location>
        <begin position="140"/>
        <end position="159"/>
    </location>
</feature>
<feature type="transmembrane region" description="Helical" evidence="14">
    <location>
        <begin position="77"/>
        <end position="105"/>
    </location>
</feature>
<feature type="transmembrane region" description="Helical" evidence="14">
    <location>
        <begin position="31"/>
        <end position="51"/>
    </location>
</feature>
<dbReference type="Proteomes" id="UP001474421">
    <property type="component" value="Unassembled WGS sequence"/>
</dbReference>
<dbReference type="PANTHER" id="PTHR45897:SF2">
    <property type="entry name" value="HIGH AFFINITY CHOLINE TRANSPORTER 1"/>
    <property type="match status" value="1"/>
</dbReference>
<dbReference type="InterPro" id="IPR038377">
    <property type="entry name" value="Na/Glc_symporter_sf"/>
</dbReference>
<dbReference type="InterPro" id="IPR052244">
    <property type="entry name" value="Choline_transporter"/>
</dbReference>
<evidence type="ECO:0000313" key="15">
    <source>
        <dbReference type="EMBL" id="KAK9401805.1"/>
    </source>
</evidence>
<keyword evidence="9" id="KW-0406">Ion transport</keyword>
<proteinExistence type="inferred from homology"/>
<dbReference type="GO" id="GO:0007274">
    <property type="term" value="P:neuromuscular synaptic transmission"/>
    <property type="evidence" value="ECO:0007669"/>
    <property type="project" value="TreeGrafter"/>
</dbReference>
<evidence type="ECO:0000256" key="9">
    <source>
        <dbReference type="ARBA" id="ARBA00023065"/>
    </source>
</evidence>
<dbReference type="GO" id="GO:0005307">
    <property type="term" value="F:choline:sodium symporter activity"/>
    <property type="evidence" value="ECO:0007669"/>
    <property type="project" value="TreeGrafter"/>
</dbReference>
<dbReference type="PANTHER" id="PTHR45897">
    <property type="entry name" value="HIGH-AFFINITY CHOLINE TRANSPORTER 1"/>
    <property type="match status" value="1"/>
</dbReference>
<evidence type="ECO:0000256" key="4">
    <source>
        <dbReference type="ARBA" id="ARBA00022692"/>
    </source>
</evidence>
<dbReference type="GO" id="GO:0045202">
    <property type="term" value="C:synapse"/>
    <property type="evidence" value="ECO:0007669"/>
    <property type="project" value="TreeGrafter"/>
</dbReference>
<dbReference type="GO" id="GO:0030424">
    <property type="term" value="C:axon"/>
    <property type="evidence" value="ECO:0007669"/>
    <property type="project" value="TreeGrafter"/>
</dbReference>
<dbReference type="InterPro" id="IPR001734">
    <property type="entry name" value="Na/solute_symporter"/>
</dbReference>
<evidence type="ECO:0000256" key="7">
    <source>
        <dbReference type="ARBA" id="ARBA00022989"/>
    </source>
</evidence>
<organism evidence="15 16">
    <name type="scientific">Crotalus adamanteus</name>
    <name type="common">Eastern diamondback rattlesnake</name>
    <dbReference type="NCBI Taxonomy" id="8729"/>
    <lineage>
        <taxon>Eukaryota</taxon>
        <taxon>Metazoa</taxon>
        <taxon>Chordata</taxon>
        <taxon>Craniata</taxon>
        <taxon>Vertebrata</taxon>
        <taxon>Euteleostomi</taxon>
        <taxon>Lepidosauria</taxon>
        <taxon>Squamata</taxon>
        <taxon>Bifurcata</taxon>
        <taxon>Unidentata</taxon>
        <taxon>Episquamata</taxon>
        <taxon>Toxicofera</taxon>
        <taxon>Serpentes</taxon>
        <taxon>Colubroidea</taxon>
        <taxon>Viperidae</taxon>
        <taxon>Crotalinae</taxon>
        <taxon>Crotalus</taxon>
    </lineage>
</organism>
<dbReference type="Gene3D" id="1.20.1730.10">
    <property type="entry name" value="Sodium/glucose cotransporter"/>
    <property type="match status" value="1"/>
</dbReference>
<evidence type="ECO:0000256" key="13">
    <source>
        <dbReference type="RuleBase" id="RU362091"/>
    </source>
</evidence>
<comment type="subcellular location">
    <subcellularLocation>
        <location evidence="1">Membrane</location>
        <topology evidence="1">Multi-pass membrane protein</topology>
    </subcellularLocation>
</comment>
<keyword evidence="12" id="KW-0739">Sodium transport</keyword>
<dbReference type="AlphaFoldDB" id="A0AAW1BJ63"/>
<dbReference type="EMBL" id="JAOTOJ010000004">
    <property type="protein sequence ID" value="KAK9401805.1"/>
    <property type="molecule type" value="Genomic_DNA"/>
</dbReference>
<feature type="transmembrane region" description="Helical" evidence="14">
    <location>
        <begin position="111"/>
        <end position="133"/>
    </location>
</feature>
<evidence type="ECO:0000256" key="12">
    <source>
        <dbReference type="ARBA" id="ARBA00023201"/>
    </source>
</evidence>
<dbReference type="GO" id="GO:0008292">
    <property type="term" value="P:acetylcholine biosynthetic process"/>
    <property type="evidence" value="ECO:0007669"/>
    <property type="project" value="TreeGrafter"/>
</dbReference>
<protein>
    <submittedName>
        <fullName evidence="15">High affinity choline transporter 1</fullName>
    </submittedName>
</protein>
<evidence type="ECO:0000256" key="6">
    <source>
        <dbReference type="ARBA" id="ARBA00022979"/>
    </source>
</evidence>
<dbReference type="Pfam" id="PF00474">
    <property type="entry name" value="SSF"/>
    <property type="match status" value="1"/>
</dbReference>
<keyword evidence="7 14" id="KW-1133">Transmembrane helix</keyword>
<evidence type="ECO:0000256" key="11">
    <source>
        <dbReference type="ARBA" id="ARBA00023180"/>
    </source>
</evidence>
<keyword evidence="11" id="KW-0325">Glycoprotein</keyword>
<comment type="similarity">
    <text evidence="2 13">Belongs to the sodium:solute symporter (SSF) (TC 2.A.21) family.</text>
</comment>
<evidence type="ECO:0000256" key="14">
    <source>
        <dbReference type="SAM" id="Phobius"/>
    </source>
</evidence>
<keyword evidence="5" id="KW-0769">Symport</keyword>
<accession>A0AAW1BJ63</accession>
<evidence type="ECO:0000256" key="5">
    <source>
        <dbReference type="ARBA" id="ARBA00022847"/>
    </source>
</evidence>
<evidence type="ECO:0000313" key="16">
    <source>
        <dbReference type="Proteomes" id="UP001474421"/>
    </source>
</evidence>
<dbReference type="PROSITE" id="PS50283">
    <property type="entry name" value="NA_SOLUT_SYMP_3"/>
    <property type="match status" value="1"/>
</dbReference>
<keyword evidence="6" id="KW-0530">Neurotransmitter biosynthesis</keyword>
<keyword evidence="16" id="KW-1185">Reference proteome</keyword>
<keyword evidence="8" id="KW-0915">Sodium</keyword>
<gene>
    <name evidence="15" type="ORF">NXF25_010161</name>
</gene>
<dbReference type="GO" id="GO:0005886">
    <property type="term" value="C:plasma membrane"/>
    <property type="evidence" value="ECO:0007669"/>
    <property type="project" value="TreeGrafter"/>
</dbReference>
<keyword evidence="4 14" id="KW-0812">Transmembrane</keyword>
<reference evidence="15 16" key="1">
    <citation type="journal article" date="2024" name="Proc. Natl. Acad. Sci. U.S.A.">
        <title>The genetic regulatory architecture and epigenomic basis for age-related changes in rattlesnake venom.</title>
        <authorList>
            <person name="Hogan M.P."/>
            <person name="Holding M.L."/>
            <person name="Nystrom G.S."/>
            <person name="Colston T.J."/>
            <person name="Bartlett D.A."/>
            <person name="Mason A.J."/>
            <person name="Ellsworth S.A."/>
            <person name="Rautsaw R.M."/>
            <person name="Lawrence K.C."/>
            <person name="Strickland J.L."/>
            <person name="He B."/>
            <person name="Fraser P."/>
            <person name="Margres M.J."/>
            <person name="Gilbert D.M."/>
            <person name="Gibbs H.L."/>
            <person name="Parkinson C.L."/>
            <person name="Rokyta D.R."/>
        </authorList>
    </citation>
    <scope>NUCLEOTIDE SEQUENCE [LARGE SCALE GENOMIC DNA]</scope>
    <source>
        <strain evidence="15">DRR0105</strain>
    </source>
</reference>
<evidence type="ECO:0000256" key="3">
    <source>
        <dbReference type="ARBA" id="ARBA00022448"/>
    </source>
</evidence>
<evidence type="ECO:0000256" key="1">
    <source>
        <dbReference type="ARBA" id="ARBA00004141"/>
    </source>
</evidence>
<dbReference type="GO" id="GO:0043204">
    <property type="term" value="C:perikaryon"/>
    <property type="evidence" value="ECO:0007669"/>
    <property type="project" value="TreeGrafter"/>
</dbReference>
<evidence type="ECO:0000256" key="10">
    <source>
        <dbReference type="ARBA" id="ARBA00023136"/>
    </source>
</evidence>
<name>A0AAW1BJ63_CROAD</name>
<dbReference type="GO" id="GO:0030425">
    <property type="term" value="C:dendrite"/>
    <property type="evidence" value="ECO:0007669"/>
    <property type="project" value="TreeGrafter"/>
</dbReference>
<keyword evidence="3" id="KW-0813">Transport</keyword>
<evidence type="ECO:0000256" key="8">
    <source>
        <dbReference type="ARBA" id="ARBA00023053"/>
    </source>
</evidence>
<sequence>MSSTSSTATWVGGGYINGTAEAVYNPDFGLAWAQAPIGYSLSLIVGGLFFAKPMRSKGYVTMLDPFQQIYGKRMGGLIFIPALMGEMFWAAAIFSALGATISVIIDISINFSVIISASIATLYTLIGGLYSVAYTDVVQLFCIFLGLQVLCLHGIYTSFHFGKLLQTRK</sequence>
<dbReference type="GO" id="GO:0007271">
    <property type="term" value="P:synaptic transmission, cholinergic"/>
    <property type="evidence" value="ECO:0007669"/>
    <property type="project" value="TreeGrafter"/>
</dbReference>
<comment type="caution">
    <text evidence="15">The sequence shown here is derived from an EMBL/GenBank/DDBJ whole genome shotgun (WGS) entry which is preliminary data.</text>
</comment>